<comment type="caution">
    <text evidence="1">The sequence shown here is derived from an EMBL/GenBank/DDBJ whole genome shotgun (WGS) entry which is preliminary data.</text>
</comment>
<proteinExistence type="predicted"/>
<name>A0A8H3B1H6_9AGAM</name>
<dbReference type="EMBL" id="CAJMWZ010001960">
    <property type="protein sequence ID" value="CAE6445709.1"/>
    <property type="molecule type" value="Genomic_DNA"/>
</dbReference>
<dbReference type="Proteomes" id="UP000663850">
    <property type="component" value="Unassembled WGS sequence"/>
</dbReference>
<protein>
    <submittedName>
        <fullName evidence="1">Uncharacterized protein</fullName>
    </submittedName>
</protein>
<organism evidence="1 2">
    <name type="scientific">Rhizoctonia solani</name>
    <dbReference type="NCBI Taxonomy" id="456999"/>
    <lineage>
        <taxon>Eukaryota</taxon>
        <taxon>Fungi</taxon>
        <taxon>Dikarya</taxon>
        <taxon>Basidiomycota</taxon>
        <taxon>Agaricomycotina</taxon>
        <taxon>Agaricomycetes</taxon>
        <taxon>Cantharellales</taxon>
        <taxon>Ceratobasidiaceae</taxon>
        <taxon>Rhizoctonia</taxon>
    </lineage>
</organism>
<evidence type="ECO:0000313" key="2">
    <source>
        <dbReference type="Proteomes" id="UP000663850"/>
    </source>
</evidence>
<gene>
    <name evidence="1" type="ORF">RDB_LOCUS35422</name>
</gene>
<sequence>MKPRLRDHSRQNMNIDEEIVTSDDKPVLFVPEDPGTGIVGARDLSSEAEAEFKKQQEETLEETLKALIQRCEPLSHPRSQMPDSDYMEALQESLDNILDRRLALVKLWISVNTDHLPPENPDLLELNRVFDLLKRDMMAAVRLCRSGCASCGLQCIRAYSHSGEHDCSTDHKCKSHCEVLDDHSDLPSCGQKAGHTGRHMCDVNNHSCGSACNLSGWAGCTQICTKPLDHKDEHLCSAPSHHCGKPCDLRNVPGGPISSKFDCPGICQKPCVKNPPDCCSTDHFHGLNLDATHICRADHACSENCEADGICHIDFTPSEKTFIGKHASYAYTRHEQVGKKLPCKVRIPQGEVSHLGPHNHDPEKNEHQCDAQCSGCKYYCTHPINHRQRLHATVHGSMIGTQWVIESEANEAYKLEEHRYASGDSGDIEWNQSPTEIKTGSHMLRTGSEQVLKFEFSDLIVILTMRDAQIRFEATLVVLTPRMEIHPSASYRYSMHQKVSILRRQADTFHKMAINSRVLILQTFVKLTM</sequence>
<reference evidence="1" key="1">
    <citation type="submission" date="2021-01" db="EMBL/GenBank/DDBJ databases">
        <authorList>
            <person name="Kaushik A."/>
        </authorList>
    </citation>
    <scope>NUCLEOTIDE SEQUENCE</scope>
    <source>
        <strain evidence="1">Type strain: AG8-Rh-89/</strain>
    </source>
</reference>
<evidence type="ECO:0000313" key="1">
    <source>
        <dbReference type="EMBL" id="CAE6445709.1"/>
    </source>
</evidence>
<accession>A0A8H3B1H6</accession>
<dbReference type="AlphaFoldDB" id="A0A8H3B1H6"/>